<feature type="coiled-coil region" evidence="1">
    <location>
        <begin position="160"/>
        <end position="200"/>
    </location>
</feature>
<dbReference type="InterPro" id="IPR007529">
    <property type="entry name" value="Znf_HIT"/>
</dbReference>
<evidence type="ECO:0000259" key="2">
    <source>
        <dbReference type="SMART" id="SM01406"/>
    </source>
</evidence>
<reference evidence="3" key="3">
    <citation type="submission" date="2025-09" db="UniProtKB">
        <authorList>
            <consortium name="Ensembl"/>
        </authorList>
    </citation>
    <scope>IDENTIFICATION</scope>
</reference>
<accession>A0A674GSH7</accession>
<organism evidence="3 4">
    <name type="scientific">Taeniopygia guttata</name>
    <name type="common">Zebra finch</name>
    <name type="synonym">Poephila guttata</name>
    <dbReference type="NCBI Taxonomy" id="59729"/>
    <lineage>
        <taxon>Eukaryota</taxon>
        <taxon>Metazoa</taxon>
        <taxon>Chordata</taxon>
        <taxon>Craniata</taxon>
        <taxon>Vertebrata</taxon>
        <taxon>Euteleostomi</taxon>
        <taxon>Archelosauria</taxon>
        <taxon>Archosauria</taxon>
        <taxon>Dinosauria</taxon>
        <taxon>Saurischia</taxon>
        <taxon>Theropoda</taxon>
        <taxon>Coelurosauria</taxon>
        <taxon>Aves</taxon>
        <taxon>Neognathae</taxon>
        <taxon>Neoaves</taxon>
        <taxon>Telluraves</taxon>
        <taxon>Australaves</taxon>
        <taxon>Passeriformes</taxon>
        <taxon>Passeroidea</taxon>
        <taxon>Estrildidae</taxon>
        <taxon>Estrildinae</taxon>
        <taxon>Taeniopygia</taxon>
    </lineage>
</organism>
<dbReference type="SMART" id="SM01406">
    <property type="entry name" value="PAPA-1"/>
    <property type="match status" value="1"/>
</dbReference>
<dbReference type="Proteomes" id="UP000007754">
    <property type="component" value="Chromosome 4"/>
</dbReference>
<dbReference type="CDD" id="cd23021">
    <property type="entry name" value="zf-HIT_IN80B"/>
    <property type="match status" value="1"/>
</dbReference>
<dbReference type="InParanoid" id="A0A674GSH7"/>
<protein>
    <recommendedName>
        <fullName evidence="2">INO80 complex subunit B-like conserved region domain-containing protein</fullName>
    </recommendedName>
</protein>
<proteinExistence type="predicted"/>
<name>A0A674GSH7_TAEGU</name>
<evidence type="ECO:0000313" key="3">
    <source>
        <dbReference type="Ensembl" id="ENSTGUP00000025904.1"/>
    </source>
</evidence>
<sequence>MGLGVWGCWGAGLRGAAGRVCGVRGSHGAGLAGWVLRSWAEGLAGFWEGWGDSGELGWMGWGCGVLRSWLRRDGEVLEGLGCSGSWAEWAREDLGQSGVLRELVWGAQGAGAGLGTHLGAPGGPPQIPPMPKSDSTTPQRALLHKQQSQPLLQLPMGAKAKEVTEEMREKREERARRRRLQAARKAEESKNQTIERLTRTHKAKVRALRERRARPAACPVVHYRSTADGVTVSFPPGCRCRCPPPPPPAAPPARPCAVPGCPNARRYSCARTGRPLCSLGCYRRNLQLLQSAG</sequence>
<dbReference type="InterPro" id="IPR006880">
    <property type="entry name" value="INO80B_C"/>
</dbReference>
<dbReference type="InterPro" id="IPR029523">
    <property type="entry name" value="INO80B/Ies2"/>
</dbReference>
<dbReference type="Ensembl" id="ENSTGUT00000041135.1">
    <property type="protein sequence ID" value="ENSTGUP00000025904.1"/>
    <property type="gene ID" value="ENSTGUG00000022976.1"/>
</dbReference>
<dbReference type="Pfam" id="PF04438">
    <property type="entry name" value="zf-HIT"/>
    <property type="match status" value="1"/>
</dbReference>
<dbReference type="Pfam" id="PF04795">
    <property type="entry name" value="PAPA-1"/>
    <property type="match status" value="1"/>
</dbReference>
<dbReference type="GeneTree" id="ENSGT00940000167728"/>
<dbReference type="PANTHER" id="PTHR21561">
    <property type="entry name" value="INO80 COMPLEX SUBUNIT B"/>
    <property type="match status" value="1"/>
</dbReference>
<evidence type="ECO:0000313" key="4">
    <source>
        <dbReference type="Proteomes" id="UP000007754"/>
    </source>
</evidence>
<evidence type="ECO:0000256" key="1">
    <source>
        <dbReference type="SAM" id="Coils"/>
    </source>
</evidence>
<reference evidence="3 4" key="1">
    <citation type="journal article" date="2010" name="Nature">
        <title>The genome of a songbird.</title>
        <authorList>
            <person name="Warren W.C."/>
            <person name="Clayton D.F."/>
            <person name="Ellegren H."/>
            <person name="Arnold A.P."/>
            <person name="Hillier L.W."/>
            <person name="Kunstner A."/>
            <person name="Searle S."/>
            <person name="White S."/>
            <person name="Vilella A.J."/>
            <person name="Fairley S."/>
            <person name="Heger A."/>
            <person name="Kong L."/>
            <person name="Ponting C.P."/>
            <person name="Jarvis E.D."/>
            <person name="Mello C.V."/>
            <person name="Minx P."/>
            <person name="Lovell P."/>
            <person name="Velho T.A."/>
            <person name="Ferris M."/>
            <person name="Balakrishnan C.N."/>
            <person name="Sinha S."/>
            <person name="Blatti C."/>
            <person name="London S.E."/>
            <person name="Li Y."/>
            <person name="Lin Y.C."/>
            <person name="George J."/>
            <person name="Sweedler J."/>
            <person name="Southey B."/>
            <person name="Gunaratne P."/>
            <person name="Watson M."/>
            <person name="Nam K."/>
            <person name="Backstrom N."/>
            <person name="Smeds L."/>
            <person name="Nabholz B."/>
            <person name="Itoh Y."/>
            <person name="Whitney O."/>
            <person name="Pfenning A.R."/>
            <person name="Howard J."/>
            <person name="Volker M."/>
            <person name="Skinner B.M."/>
            <person name="Griffin D.K."/>
            <person name="Ye L."/>
            <person name="McLaren W.M."/>
            <person name="Flicek P."/>
            <person name="Quesada V."/>
            <person name="Velasco G."/>
            <person name="Lopez-Otin C."/>
            <person name="Puente X.S."/>
            <person name="Olender T."/>
            <person name="Lancet D."/>
            <person name="Smit A.F."/>
            <person name="Hubley R."/>
            <person name="Konkel M.K."/>
            <person name="Walker J.A."/>
            <person name="Batzer M.A."/>
            <person name="Gu W."/>
            <person name="Pollock D.D."/>
            <person name="Chen L."/>
            <person name="Cheng Z."/>
            <person name="Eichler E.E."/>
            <person name="Stapley J."/>
            <person name="Slate J."/>
            <person name="Ekblom R."/>
            <person name="Birkhead T."/>
            <person name="Burke T."/>
            <person name="Burt D."/>
            <person name="Scharff C."/>
            <person name="Adam I."/>
            <person name="Richard H."/>
            <person name="Sultan M."/>
            <person name="Soldatov A."/>
            <person name="Lehrach H."/>
            <person name="Edwards S.V."/>
            <person name="Yang S.P."/>
            <person name="Li X."/>
            <person name="Graves T."/>
            <person name="Fulton L."/>
            <person name="Nelson J."/>
            <person name="Chinwalla A."/>
            <person name="Hou S."/>
            <person name="Mardis E.R."/>
            <person name="Wilson R.K."/>
        </authorList>
    </citation>
    <scope>NUCLEOTIDE SEQUENCE [LARGE SCALE GENOMIC DNA]</scope>
</reference>
<keyword evidence="1" id="KW-0175">Coiled coil</keyword>
<keyword evidence="4" id="KW-1185">Reference proteome</keyword>
<dbReference type="AlphaFoldDB" id="A0A674GSH7"/>
<dbReference type="GO" id="GO:0031011">
    <property type="term" value="C:Ino80 complex"/>
    <property type="evidence" value="ECO:0007669"/>
    <property type="project" value="InterPro"/>
</dbReference>
<dbReference type="PANTHER" id="PTHR21561:SF12">
    <property type="entry name" value="INO80 COMPLEX SUBUNIT B"/>
    <property type="match status" value="1"/>
</dbReference>
<reference evidence="3" key="2">
    <citation type="submission" date="2025-08" db="UniProtKB">
        <authorList>
            <consortium name="Ensembl"/>
        </authorList>
    </citation>
    <scope>IDENTIFICATION</scope>
</reference>
<dbReference type="GO" id="GO:0006338">
    <property type="term" value="P:chromatin remodeling"/>
    <property type="evidence" value="ECO:0007669"/>
    <property type="project" value="InterPro"/>
</dbReference>
<feature type="domain" description="INO80 complex subunit B-like conserved region" evidence="2">
    <location>
        <begin position="166"/>
        <end position="238"/>
    </location>
</feature>